<dbReference type="Gene3D" id="3.90.470.20">
    <property type="entry name" value="4'-phosphopantetheinyl transferase domain"/>
    <property type="match status" value="2"/>
</dbReference>
<name>A0ABW1FUF8_9ACTN</name>
<keyword evidence="2 5" id="KW-0808">Transferase</keyword>
<keyword evidence="6" id="KW-1185">Reference proteome</keyword>
<evidence type="ECO:0000313" key="5">
    <source>
        <dbReference type="EMBL" id="MFC5906031.1"/>
    </source>
</evidence>
<comment type="similarity">
    <text evidence="1">Belongs to the P-Pant transferase superfamily. Gsp/Sfp/HetI/AcpT family.</text>
</comment>
<reference evidence="6" key="1">
    <citation type="journal article" date="2019" name="Int. J. Syst. Evol. Microbiol.">
        <title>The Global Catalogue of Microorganisms (GCM) 10K type strain sequencing project: providing services to taxonomists for standard genome sequencing and annotation.</title>
        <authorList>
            <consortium name="The Broad Institute Genomics Platform"/>
            <consortium name="The Broad Institute Genome Sequencing Center for Infectious Disease"/>
            <person name="Wu L."/>
            <person name="Ma J."/>
        </authorList>
    </citation>
    <scope>NUCLEOTIDE SEQUENCE [LARGE SCALE GENOMIC DNA]</scope>
    <source>
        <strain evidence="6">JCM 4816</strain>
    </source>
</reference>
<dbReference type="GO" id="GO:0016740">
    <property type="term" value="F:transferase activity"/>
    <property type="evidence" value="ECO:0007669"/>
    <property type="project" value="UniProtKB-KW"/>
</dbReference>
<dbReference type="RefSeq" id="WP_380579055.1">
    <property type="nucleotide sequence ID" value="NZ_JBHSQJ010000007.1"/>
</dbReference>
<evidence type="ECO:0000256" key="3">
    <source>
        <dbReference type="SAM" id="MobiDB-lite"/>
    </source>
</evidence>
<dbReference type="InterPro" id="IPR008278">
    <property type="entry name" value="4-PPantetheinyl_Trfase_dom"/>
</dbReference>
<organism evidence="5 6">
    <name type="scientific">Streptacidiphilus monticola</name>
    <dbReference type="NCBI Taxonomy" id="2161674"/>
    <lineage>
        <taxon>Bacteria</taxon>
        <taxon>Bacillati</taxon>
        <taxon>Actinomycetota</taxon>
        <taxon>Actinomycetes</taxon>
        <taxon>Kitasatosporales</taxon>
        <taxon>Streptomycetaceae</taxon>
        <taxon>Streptacidiphilus</taxon>
    </lineage>
</organism>
<dbReference type="PANTHER" id="PTHR12215:SF10">
    <property type="entry name" value="L-AMINOADIPATE-SEMIALDEHYDE DEHYDROGENASE-PHOSPHOPANTETHEINYL TRANSFERASE"/>
    <property type="match status" value="1"/>
</dbReference>
<comment type="caution">
    <text evidence="5">The sequence shown here is derived from an EMBL/GenBank/DDBJ whole genome shotgun (WGS) entry which is preliminary data.</text>
</comment>
<dbReference type="EMBL" id="JBHSQJ010000007">
    <property type="protein sequence ID" value="MFC5906031.1"/>
    <property type="molecule type" value="Genomic_DNA"/>
</dbReference>
<evidence type="ECO:0000256" key="2">
    <source>
        <dbReference type="ARBA" id="ARBA00022679"/>
    </source>
</evidence>
<dbReference type="Proteomes" id="UP001596174">
    <property type="component" value="Unassembled WGS sequence"/>
</dbReference>
<proteinExistence type="inferred from homology"/>
<dbReference type="InterPro" id="IPR050559">
    <property type="entry name" value="P-Pant_transferase_sf"/>
</dbReference>
<feature type="region of interest" description="Disordered" evidence="3">
    <location>
        <begin position="284"/>
        <end position="303"/>
    </location>
</feature>
<gene>
    <name evidence="5" type="ORF">ACFP3V_02190</name>
</gene>
<dbReference type="InterPro" id="IPR037143">
    <property type="entry name" value="4-PPantetheinyl_Trfase_dom_sf"/>
</dbReference>
<evidence type="ECO:0000259" key="4">
    <source>
        <dbReference type="Pfam" id="PF01648"/>
    </source>
</evidence>
<dbReference type="Pfam" id="PF01648">
    <property type="entry name" value="ACPS"/>
    <property type="match status" value="1"/>
</dbReference>
<evidence type="ECO:0000256" key="1">
    <source>
        <dbReference type="ARBA" id="ARBA00010990"/>
    </source>
</evidence>
<evidence type="ECO:0000313" key="6">
    <source>
        <dbReference type="Proteomes" id="UP001596174"/>
    </source>
</evidence>
<protein>
    <submittedName>
        <fullName evidence="5">4'-phosphopantetheinyl transferase family protein</fullName>
    </submittedName>
</protein>
<dbReference type="PANTHER" id="PTHR12215">
    <property type="entry name" value="PHOSPHOPANTETHEINE TRANSFERASE"/>
    <property type="match status" value="1"/>
</dbReference>
<accession>A0ABW1FUF8</accession>
<dbReference type="SUPFAM" id="SSF56214">
    <property type="entry name" value="4'-phosphopantetheinyl transferase"/>
    <property type="match status" value="2"/>
</dbReference>
<sequence>MTASTVPHGPAATGPAFGPLIRIAGRSGPWPQIRADLDRYGTALVYARTEDWRPDQAAGPRLKELLGRQDWERYLEQRHPGVRSRFAASRVLLKYAAGAALQVPPDRLELGYLGTGRPYLRGNDSLDISLSHTDGLLLVGLTSRGAIGVDVEDAHRRFHEAGLARHWCSAEESARVDALPAERRDPELVRLWTLKESYSKALGVGMQFRFTDFTFAEEKGRLTVRSADRSSGGEDAWAFGTWTVGADYAVAVAVRSAGFGRTDDTAAHTMLDPSFMDAVAAVLADDPDDDTGGPGSTPADDDW</sequence>
<feature type="domain" description="4'-phosphopantetheinyl transferase" evidence="4">
    <location>
        <begin position="146"/>
        <end position="253"/>
    </location>
</feature>